<accession>A0ABN2XRA2</accession>
<evidence type="ECO:0000313" key="4">
    <source>
        <dbReference type="Proteomes" id="UP001500166"/>
    </source>
</evidence>
<comment type="caution">
    <text evidence="3">The sequence shown here is derived from an EMBL/GenBank/DDBJ whole genome shotgun (WGS) entry which is preliminary data.</text>
</comment>
<protein>
    <recommendedName>
        <fullName evidence="2">Low molecular weight protein antigen 6 PH domain-containing protein</fullName>
    </recommendedName>
</protein>
<sequence>MGAMPHEPNSTAESPRVYRATSAAWLTGFLVVLGVVVAITGWGREPWLTVAGLCSGAALAGLGYSLYWRPRMEIRGHGVRIINPLRTVDIPWAQIIDVRTRFTVTVIAEAGSYSCFALPAAGPGSALRSGTQGVTQAHPLARTDGAVRTGDLAGTRSGAAANDIRTVWQRKIDTGELDVFTLDDTSVEPMNVRYVPGPLAVTLLLAAVGITLFATV</sequence>
<keyword evidence="1" id="KW-0812">Transmembrane</keyword>
<keyword evidence="4" id="KW-1185">Reference proteome</keyword>
<dbReference type="InterPro" id="IPR019692">
    <property type="entry name" value="CFP-6_PH"/>
</dbReference>
<feature type="domain" description="Low molecular weight protein antigen 6 PH" evidence="2">
    <location>
        <begin position="69"/>
        <end position="110"/>
    </location>
</feature>
<feature type="transmembrane region" description="Helical" evidence="1">
    <location>
        <begin position="23"/>
        <end position="42"/>
    </location>
</feature>
<evidence type="ECO:0000313" key="3">
    <source>
        <dbReference type="EMBL" id="GAA2114734.1"/>
    </source>
</evidence>
<reference evidence="3 4" key="1">
    <citation type="journal article" date="2019" name="Int. J. Syst. Evol. Microbiol.">
        <title>The Global Catalogue of Microorganisms (GCM) 10K type strain sequencing project: providing services to taxonomists for standard genome sequencing and annotation.</title>
        <authorList>
            <consortium name="The Broad Institute Genomics Platform"/>
            <consortium name="The Broad Institute Genome Sequencing Center for Infectious Disease"/>
            <person name="Wu L."/>
            <person name="Ma J."/>
        </authorList>
    </citation>
    <scope>NUCLEOTIDE SEQUENCE [LARGE SCALE GENOMIC DNA]</scope>
    <source>
        <strain evidence="3 4">JCM 15914</strain>
    </source>
</reference>
<keyword evidence="1" id="KW-1133">Transmembrane helix</keyword>
<keyword evidence="1" id="KW-0472">Membrane</keyword>
<feature type="transmembrane region" description="Helical" evidence="1">
    <location>
        <begin position="48"/>
        <end position="67"/>
    </location>
</feature>
<evidence type="ECO:0000256" key="1">
    <source>
        <dbReference type="SAM" id="Phobius"/>
    </source>
</evidence>
<organism evidence="3 4">
    <name type="scientific">Kocuria atrinae</name>
    <dbReference type="NCBI Taxonomy" id="592377"/>
    <lineage>
        <taxon>Bacteria</taxon>
        <taxon>Bacillati</taxon>
        <taxon>Actinomycetota</taxon>
        <taxon>Actinomycetes</taxon>
        <taxon>Micrococcales</taxon>
        <taxon>Micrococcaceae</taxon>
        <taxon>Kocuria</taxon>
    </lineage>
</organism>
<gene>
    <name evidence="3" type="ORF">GCM10009824_12200</name>
</gene>
<dbReference type="EMBL" id="BAAAQA010000014">
    <property type="protein sequence ID" value="GAA2114734.1"/>
    <property type="molecule type" value="Genomic_DNA"/>
</dbReference>
<name>A0ABN2XRA2_9MICC</name>
<evidence type="ECO:0000259" key="2">
    <source>
        <dbReference type="Pfam" id="PF10756"/>
    </source>
</evidence>
<dbReference type="Proteomes" id="UP001500166">
    <property type="component" value="Unassembled WGS sequence"/>
</dbReference>
<feature type="transmembrane region" description="Helical" evidence="1">
    <location>
        <begin position="194"/>
        <end position="214"/>
    </location>
</feature>
<dbReference type="Pfam" id="PF10756">
    <property type="entry name" value="bPH_6"/>
    <property type="match status" value="1"/>
</dbReference>
<proteinExistence type="predicted"/>